<dbReference type="Gene3D" id="1.10.101.10">
    <property type="entry name" value="PGBD-like superfamily/PGBD"/>
    <property type="match status" value="1"/>
</dbReference>
<dbReference type="SUPFAM" id="SSF55846">
    <property type="entry name" value="N-acetylmuramoyl-L-alanine amidase-like"/>
    <property type="match status" value="1"/>
</dbReference>
<dbReference type="Pfam" id="PF01510">
    <property type="entry name" value="Amidase_2"/>
    <property type="match status" value="1"/>
</dbReference>
<keyword evidence="6" id="KW-0732">Signal</keyword>
<accession>A0ABS1Z2E4</accession>
<feature type="chain" id="PRO_5047486420" description="N-acetylmuramoyl-L-alanine amidase" evidence="6">
    <location>
        <begin position="23"/>
        <end position="274"/>
    </location>
</feature>
<keyword evidence="9" id="KW-1185">Reference proteome</keyword>
<dbReference type="InterPro" id="IPR002502">
    <property type="entry name" value="Amidase_domain"/>
</dbReference>
<dbReference type="EC" id="3.5.1.28" evidence="3"/>
<protein>
    <recommendedName>
        <fullName evidence="3">N-acetylmuramoyl-L-alanine amidase</fullName>
        <ecNumber evidence="3">3.5.1.28</ecNumber>
    </recommendedName>
</protein>
<dbReference type="InterPro" id="IPR036505">
    <property type="entry name" value="Amidase/PGRP_sf"/>
</dbReference>
<evidence type="ECO:0000256" key="3">
    <source>
        <dbReference type="ARBA" id="ARBA00011901"/>
    </source>
</evidence>
<evidence type="ECO:0000256" key="6">
    <source>
        <dbReference type="SAM" id="SignalP"/>
    </source>
</evidence>
<dbReference type="EMBL" id="JAFCXS010000001">
    <property type="protein sequence ID" value="MBM0746573.1"/>
    <property type="molecule type" value="Genomic_DNA"/>
</dbReference>
<dbReference type="Proteomes" id="UP000809137">
    <property type="component" value="Unassembled WGS sequence"/>
</dbReference>
<comment type="caution">
    <text evidence="8">The sequence shown here is derived from an EMBL/GenBank/DDBJ whole genome shotgun (WGS) entry which is preliminary data.</text>
</comment>
<dbReference type="PANTHER" id="PTHR30417:SF1">
    <property type="entry name" value="N-ACETYLMURAMOYL-L-ALANINE AMIDASE AMID"/>
    <property type="match status" value="1"/>
</dbReference>
<sequence length="274" mass="30080">MRLLLVTAMALLLSACHSSMEARQGYWADTTHPAQGARPRIKVVVIHYTADDFSSALATLTDRQVSAHYLIPRQPPQKAGRGVVWQLVPEQQLAWHAGPSFWRGATRINDTSVGIEIVNAGYQRTLTGLTWQPYTADQITVLAALLHDLQQRYGITPENIVGHSDIAPQRKQDPGPLFPWQQMAAQGSGAWPDSAVVARYLAGQSASTVVDPQPLLAVLQQYGYDVAGATTSEMQRRLIAAFQMHFRPRDYRGVADAETLAIARALLAQYGAAR</sequence>
<evidence type="ECO:0000259" key="7">
    <source>
        <dbReference type="SMART" id="SM00644"/>
    </source>
</evidence>
<feature type="domain" description="N-acetylmuramoyl-L-alanine amidase" evidence="7">
    <location>
        <begin position="30"/>
        <end position="175"/>
    </location>
</feature>
<evidence type="ECO:0000256" key="4">
    <source>
        <dbReference type="ARBA" id="ARBA00022801"/>
    </source>
</evidence>
<reference evidence="8 9" key="1">
    <citation type="submission" date="2021-01" db="EMBL/GenBank/DDBJ databases">
        <title>Complete genome sequence of Pantoea eucrina OB49, a heavy metal tolerant bacterium with PGPR potential isolated from wheat in Algeria.</title>
        <authorList>
            <person name="Lekired A."/>
            <person name="Ouzari I.H."/>
        </authorList>
    </citation>
    <scope>NUCLEOTIDE SEQUENCE [LARGE SCALE GENOMIC DNA]</scope>
    <source>
        <strain evidence="8 9">OB49</strain>
    </source>
</reference>
<dbReference type="RefSeq" id="WP_039383509.1">
    <property type="nucleotide sequence ID" value="NZ_CP083448.1"/>
</dbReference>
<gene>
    <name evidence="8" type="ORF">JJB79_03925</name>
</gene>
<evidence type="ECO:0000256" key="5">
    <source>
        <dbReference type="ARBA" id="ARBA00023316"/>
    </source>
</evidence>
<evidence type="ECO:0000256" key="1">
    <source>
        <dbReference type="ARBA" id="ARBA00001561"/>
    </source>
</evidence>
<name>A0ABS1Z2E4_9GAMM</name>
<dbReference type="SUPFAM" id="SSF47090">
    <property type="entry name" value="PGBD-like"/>
    <property type="match status" value="1"/>
</dbReference>
<keyword evidence="5" id="KW-0961">Cell wall biogenesis/degradation</keyword>
<dbReference type="PROSITE" id="PS51257">
    <property type="entry name" value="PROKAR_LIPOPROTEIN"/>
    <property type="match status" value="1"/>
</dbReference>
<dbReference type="SMART" id="SM00644">
    <property type="entry name" value="Ami_2"/>
    <property type="match status" value="1"/>
</dbReference>
<dbReference type="PANTHER" id="PTHR30417">
    <property type="entry name" value="N-ACETYLMURAMOYL-L-ALANINE AMIDASE AMID"/>
    <property type="match status" value="1"/>
</dbReference>
<proteinExistence type="inferred from homology"/>
<dbReference type="CDD" id="cd06583">
    <property type="entry name" value="PGRP"/>
    <property type="match status" value="1"/>
</dbReference>
<keyword evidence="4" id="KW-0378">Hydrolase</keyword>
<evidence type="ECO:0000313" key="9">
    <source>
        <dbReference type="Proteomes" id="UP000809137"/>
    </source>
</evidence>
<dbReference type="InterPro" id="IPR051206">
    <property type="entry name" value="NAMLAA_amidase_2"/>
</dbReference>
<comment type="catalytic activity">
    <reaction evidence="1">
        <text>Hydrolyzes the link between N-acetylmuramoyl residues and L-amino acid residues in certain cell-wall glycopeptides.</text>
        <dbReference type="EC" id="3.5.1.28"/>
    </reaction>
</comment>
<evidence type="ECO:0000313" key="8">
    <source>
        <dbReference type="EMBL" id="MBM0746573.1"/>
    </source>
</evidence>
<dbReference type="InterPro" id="IPR036366">
    <property type="entry name" value="PGBDSf"/>
</dbReference>
<dbReference type="Gene3D" id="3.40.80.10">
    <property type="entry name" value="Peptidoglycan recognition protein-like"/>
    <property type="match status" value="1"/>
</dbReference>
<feature type="signal peptide" evidence="6">
    <location>
        <begin position="1"/>
        <end position="22"/>
    </location>
</feature>
<dbReference type="InterPro" id="IPR036365">
    <property type="entry name" value="PGBD-like_sf"/>
</dbReference>
<organism evidence="8 9">
    <name type="scientific">Pantoea eucrina</name>
    <dbReference type="NCBI Taxonomy" id="472693"/>
    <lineage>
        <taxon>Bacteria</taxon>
        <taxon>Pseudomonadati</taxon>
        <taxon>Pseudomonadota</taxon>
        <taxon>Gammaproteobacteria</taxon>
        <taxon>Enterobacterales</taxon>
        <taxon>Erwiniaceae</taxon>
        <taxon>Pantoea</taxon>
    </lineage>
</organism>
<comment type="similarity">
    <text evidence="2">Belongs to the N-acetylmuramoyl-L-alanine amidase 2 family.</text>
</comment>
<evidence type="ECO:0000256" key="2">
    <source>
        <dbReference type="ARBA" id="ARBA00007553"/>
    </source>
</evidence>
<dbReference type="GeneID" id="84690820"/>